<protein>
    <recommendedName>
        <fullName evidence="1">Prenylated flavin chaperone LpdD-like domain-containing protein</fullName>
    </recommendedName>
</protein>
<evidence type="ECO:0000313" key="3">
    <source>
        <dbReference type="Proteomes" id="UP000095544"/>
    </source>
</evidence>
<dbReference type="OrthoDB" id="5878625at2"/>
<dbReference type="EMBL" id="CYZU01000083">
    <property type="protein sequence ID" value="CUP32900.1"/>
    <property type="molecule type" value="Genomic_DNA"/>
</dbReference>
<feature type="domain" description="Prenylated flavin chaperone LpdD-like" evidence="1">
    <location>
        <begin position="13"/>
        <end position="122"/>
    </location>
</feature>
<organism evidence="2 3">
    <name type="scientific">Faecalicatena contorta</name>
    <dbReference type="NCBI Taxonomy" id="39482"/>
    <lineage>
        <taxon>Bacteria</taxon>
        <taxon>Bacillati</taxon>
        <taxon>Bacillota</taxon>
        <taxon>Clostridia</taxon>
        <taxon>Lachnospirales</taxon>
        <taxon>Lachnospiraceae</taxon>
        <taxon>Faecalicatena</taxon>
    </lineage>
</organism>
<dbReference type="STRING" id="39482.ERS852491_04873"/>
<accession>A0A174MFG5</accession>
<evidence type="ECO:0000313" key="2">
    <source>
        <dbReference type="EMBL" id="CUP32900.1"/>
    </source>
</evidence>
<dbReference type="RefSeq" id="WP_055155232.1">
    <property type="nucleotide sequence ID" value="NZ_CYZU01000083.1"/>
</dbReference>
<proteinExistence type="predicted"/>
<evidence type="ECO:0000259" key="1">
    <source>
        <dbReference type="Pfam" id="PF21758"/>
    </source>
</evidence>
<dbReference type="AlphaFoldDB" id="A0A174MFG5"/>
<reference evidence="2 3" key="1">
    <citation type="submission" date="2015-09" db="EMBL/GenBank/DDBJ databases">
        <authorList>
            <consortium name="Pathogen Informatics"/>
        </authorList>
    </citation>
    <scope>NUCLEOTIDE SEQUENCE [LARGE SCALE GENOMIC DNA]</scope>
    <source>
        <strain evidence="2 3">2789STDY5834876</strain>
    </source>
</reference>
<name>A0A174MFG5_9FIRM</name>
<dbReference type="InterPro" id="IPR048844">
    <property type="entry name" value="LpdD_chaperone-like"/>
</dbReference>
<gene>
    <name evidence="2" type="ORF">ERS852491_04873</name>
</gene>
<dbReference type="Pfam" id="PF21758">
    <property type="entry name" value="PAC_bac"/>
    <property type="match status" value="1"/>
</dbReference>
<dbReference type="Proteomes" id="UP000095544">
    <property type="component" value="Unassembled WGS sequence"/>
</dbReference>
<sequence length="127" mass="13753">MNDRVLRQELFNGYYVQCEVVEMGKDYMLAVYGGDTPHIGSVVMSIARPSLTGEGIGVTSSVINGTGHKDEDIGRWFAESLAKKKNCIVICGCGIHVDGITPDQIGMVKTNCGVLLEKLLVKTSCEK</sequence>